<accession>A0A9R1WK94</accession>
<evidence type="ECO:0000256" key="1">
    <source>
        <dbReference type="SAM" id="MobiDB-lite"/>
    </source>
</evidence>
<dbReference type="Proteomes" id="UP000235145">
    <property type="component" value="Unassembled WGS sequence"/>
</dbReference>
<organism evidence="2 3">
    <name type="scientific">Lactuca sativa</name>
    <name type="common">Garden lettuce</name>
    <dbReference type="NCBI Taxonomy" id="4236"/>
    <lineage>
        <taxon>Eukaryota</taxon>
        <taxon>Viridiplantae</taxon>
        <taxon>Streptophyta</taxon>
        <taxon>Embryophyta</taxon>
        <taxon>Tracheophyta</taxon>
        <taxon>Spermatophyta</taxon>
        <taxon>Magnoliopsida</taxon>
        <taxon>eudicotyledons</taxon>
        <taxon>Gunneridae</taxon>
        <taxon>Pentapetalae</taxon>
        <taxon>asterids</taxon>
        <taxon>campanulids</taxon>
        <taxon>Asterales</taxon>
        <taxon>Asteraceae</taxon>
        <taxon>Cichorioideae</taxon>
        <taxon>Cichorieae</taxon>
        <taxon>Lactucinae</taxon>
        <taxon>Lactuca</taxon>
    </lineage>
</organism>
<comment type="caution">
    <text evidence="2">The sequence shown here is derived from an EMBL/GenBank/DDBJ whole genome shotgun (WGS) entry which is preliminary data.</text>
</comment>
<evidence type="ECO:0000313" key="2">
    <source>
        <dbReference type="EMBL" id="KAJ0226790.1"/>
    </source>
</evidence>
<feature type="region of interest" description="Disordered" evidence="1">
    <location>
        <begin position="1"/>
        <end position="26"/>
    </location>
</feature>
<gene>
    <name evidence="2" type="ORF">LSAT_V11C100005490</name>
</gene>
<protein>
    <submittedName>
        <fullName evidence="2">Uncharacterized protein</fullName>
    </submittedName>
</protein>
<keyword evidence="3" id="KW-1185">Reference proteome</keyword>
<proteinExistence type="predicted"/>
<name>A0A9R1WK94_LACSA</name>
<dbReference type="EMBL" id="NBSK02000001">
    <property type="protein sequence ID" value="KAJ0226790.1"/>
    <property type="molecule type" value="Genomic_DNA"/>
</dbReference>
<reference evidence="2 3" key="1">
    <citation type="journal article" date="2017" name="Nat. Commun.">
        <title>Genome assembly with in vitro proximity ligation data and whole-genome triplication in lettuce.</title>
        <authorList>
            <person name="Reyes-Chin-Wo S."/>
            <person name="Wang Z."/>
            <person name="Yang X."/>
            <person name="Kozik A."/>
            <person name="Arikit S."/>
            <person name="Song C."/>
            <person name="Xia L."/>
            <person name="Froenicke L."/>
            <person name="Lavelle D.O."/>
            <person name="Truco M.J."/>
            <person name="Xia R."/>
            <person name="Zhu S."/>
            <person name="Xu C."/>
            <person name="Xu H."/>
            <person name="Xu X."/>
            <person name="Cox K."/>
            <person name="Korf I."/>
            <person name="Meyers B.C."/>
            <person name="Michelmore R.W."/>
        </authorList>
    </citation>
    <scope>NUCLEOTIDE SEQUENCE [LARGE SCALE GENOMIC DNA]</scope>
    <source>
        <strain evidence="3">cv. Salinas</strain>
        <tissue evidence="2">Seedlings</tissue>
    </source>
</reference>
<sequence length="86" mass="9792">MPGKSFAEHCNEKNPQMPDEPWDRNAPMPPGIAYMFKKKTSNPAVNYVTYDNAKQVAGNCAKLVKQGTFAGMQWIKDKYQKPTQKR</sequence>
<evidence type="ECO:0000313" key="3">
    <source>
        <dbReference type="Proteomes" id="UP000235145"/>
    </source>
</evidence>
<feature type="compositionally biased region" description="Basic and acidic residues" evidence="1">
    <location>
        <begin position="1"/>
        <end position="12"/>
    </location>
</feature>
<dbReference type="AlphaFoldDB" id="A0A9R1WK94"/>
<dbReference type="Gramene" id="rna-gnl|WGS:NBSK|LSAT_1X12041_mrna">
    <property type="protein sequence ID" value="cds-PLY82134.1"/>
    <property type="gene ID" value="gene-LSAT_1X12041"/>
</dbReference>